<organism evidence="3">
    <name type="scientific">Drosophila sechellia</name>
    <name type="common">Fruit fly</name>
    <dbReference type="NCBI Taxonomy" id="7238"/>
    <lineage>
        <taxon>Eukaryota</taxon>
        <taxon>Metazoa</taxon>
        <taxon>Ecdysozoa</taxon>
        <taxon>Arthropoda</taxon>
        <taxon>Hexapoda</taxon>
        <taxon>Insecta</taxon>
        <taxon>Pterygota</taxon>
        <taxon>Neoptera</taxon>
        <taxon>Endopterygota</taxon>
        <taxon>Diptera</taxon>
        <taxon>Brachycera</taxon>
        <taxon>Muscomorpha</taxon>
        <taxon>Ephydroidea</taxon>
        <taxon>Drosophilidae</taxon>
        <taxon>Drosophila</taxon>
        <taxon>Sophophora</taxon>
    </lineage>
</organism>
<evidence type="ECO:0000256" key="1">
    <source>
        <dbReference type="SAM" id="MobiDB-lite"/>
    </source>
</evidence>
<reference evidence="2 3" key="1">
    <citation type="journal article" date="2007" name="Nature">
        <title>Evolution of genes and genomes on the Drosophila phylogeny.</title>
        <authorList>
            <consortium name="Drosophila 12 Genomes Consortium"/>
            <person name="Clark A.G."/>
            <person name="Eisen M.B."/>
            <person name="Smith D.R."/>
            <person name="Bergman C.M."/>
            <person name="Oliver B."/>
            <person name="Markow T.A."/>
            <person name="Kaufman T.C."/>
            <person name="Kellis M."/>
            <person name="Gelbart W."/>
            <person name="Iyer V.N."/>
            <person name="Pollard D.A."/>
            <person name="Sackton T.B."/>
            <person name="Larracuente A.M."/>
            <person name="Singh N.D."/>
            <person name="Abad J.P."/>
            <person name="Abt D.N."/>
            <person name="Adryan B."/>
            <person name="Aguade M."/>
            <person name="Akashi H."/>
            <person name="Anderson W.W."/>
            <person name="Aquadro C.F."/>
            <person name="Ardell D.H."/>
            <person name="Arguello R."/>
            <person name="Artieri C.G."/>
            <person name="Barbash D.A."/>
            <person name="Barker D."/>
            <person name="Barsanti P."/>
            <person name="Batterham P."/>
            <person name="Batzoglou S."/>
            <person name="Begun D."/>
            <person name="Bhutkar A."/>
            <person name="Blanco E."/>
            <person name="Bosak S.A."/>
            <person name="Bradley R.K."/>
            <person name="Brand A.D."/>
            <person name="Brent M.R."/>
            <person name="Brooks A.N."/>
            <person name="Brown R.H."/>
            <person name="Butlin R.K."/>
            <person name="Caggese C."/>
            <person name="Calvi B.R."/>
            <person name="Bernardo de Carvalho A."/>
            <person name="Caspi A."/>
            <person name="Castrezana S."/>
            <person name="Celniker S.E."/>
            <person name="Chang J.L."/>
            <person name="Chapple C."/>
            <person name="Chatterji S."/>
            <person name="Chinwalla A."/>
            <person name="Civetta A."/>
            <person name="Clifton S.W."/>
            <person name="Comeron J.M."/>
            <person name="Costello J.C."/>
            <person name="Coyne J.A."/>
            <person name="Daub J."/>
            <person name="David R.G."/>
            <person name="Delcher A.L."/>
            <person name="Delehaunty K."/>
            <person name="Do C.B."/>
            <person name="Ebling H."/>
            <person name="Edwards K."/>
            <person name="Eickbush T."/>
            <person name="Evans J.D."/>
            <person name="Filipski A."/>
            <person name="Findeiss S."/>
            <person name="Freyhult E."/>
            <person name="Fulton L."/>
            <person name="Fulton R."/>
            <person name="Garcia A.C."/>
            <person name="Gardiner A."/>
            <person name="Garfield D.A."/>
            <person name="Garvin B.E."/>
            <person name="Gibson G."/>
            <person name="Gilbert D."/>
            <person name="Gnerre S."/>
            <person name="Godfrey J."/>
            <person name="Good R."/>
            <person name="Gotea V."/>
            <person name="Gravely B."/>
            <person name="Greenberg A.J."/>
            <person name="Griffiths-Jones S."/>
            <person name="Gross S."/>
            <person name="Guigo R."/>
            <person name="Gustafson E.A."/>
            <person name="Haerty W."/>
            <person name="Hahn M.W."/>
            <person name="Halligan D.L."/>
            <person name="Halpern A.L."/>
            <person name="Halter G.M."/>
            <person name="Han M.V."/>
            <person name="Heger A."/>
            <person name="Hillier L."/>
            <person name="Hinrichs A.S."/>
            <person name="Holmes I."/>
            <person name="Hoskins R.A."/>
            <person name="Hubisz M.J."/>
            <person name="Hultmark D."/>
            <person name="Huntley M.A."/>
            <person name="Jaffe D.B."/>
            <person name="Jagadeeshan S."/>
            <person name="Jeck W.R."/>
            <person name="Johnson J."/>
            <person name="Jones C.D."/>
            <person name="Jordan W.C."/>
            <person name="Karpen G.H."/>
            <person name="Kataoka E."/>
            <person name="Keightley P.D."/>
            <person name="Kheradpour P."/>
            <person name="Kirkness E.F."/>
            <person name="Koerich L.B."/>
            <person name="Kristiansen K."/>
            <person name="Kudrna D."/>
            <person name="Kulathinal R.J."/>
            <person name="Kumar S."/>
            <person name="Kwok R."/>
            <person name="Lander E."/>
            <person name="Langley C.H."/>
            <person name="Lapoint R."/>
            <person name="Lazzaro B.P."/>
            <person name="Lee S.J."/>
            <person name="Levesque L."/>
            <person name="Li R."/>
            <person name="Lin C.F."/>
            <person name="Lin M.F."/>
            <person name="Lindblad-Toh K."/>
            <person name="Llopart A."/>
            <person name="Long M."/>
            <person name="Low L."/>
            <person name="Lozovsky E."/>
            <person name="Lu J."/>
            <person name="Luo M."/>
            <person name="Machado C.A."/>
            <person name="Makalowski W."/>
            <person name="Marzo M."/>
            <person name="Matsuda M."/>
            <person name="Matzkin L."/>
            <person name="McAllister B."/>
            <person name="McBride C.S."/>
            <person name="McKernan B."/>
            <person name="McKernan K."/>
            <person name="Mendez-Lago M."/>
            <person name="Minx P."/>
            <person name="Mollenhauer M.U."/>
            <person name="Montooth K."/>
            <person name="Mount S.M."/>
            <person name="Mu X."/>
            <person name="Myers E."/>
            <person name="Negre B."/>
            <person name="Newfeld S."/>
            <person name="Nielsen R."/>
            <person name="Noor M.A."/>
            <person name="O'Grady P."/>
            <person name="Pachter L."/>
            <person name="Papaceit M."/>
            <person name="Parisi M.J."/>
            <person name="Parisi M."/>
            <person name="Parts L."/>
            <person name="Pedersen J.S."/>
            <person name="Pesole G."/>
            <person name="Phillippy A.M."/>
            <person name="Ponting C.P."/>
            <person name="Pop M."/>
            <person name="Porcelli D."/>
            <person name="Powell J.R."/>
            <person name="Prohaska S."/>
            <person name="Pruitt K."/>
            <person name="Puig M."/>
            <person name="Quesneville H."/>
            <person name="Ram K.R."/>
            <person name="Rand D."/>
            <person name="Rasmussen M.D."/>
            <person name="Reed L.K."/>
            <person name="Reenan R."/>
            <person name="Reily A."/>
            <person name="Remington K.A."/>
            <person name="Rieger T.T."/>
            <person name="Ritchie M.G."/>
            <person name="Robin C."/>
            <person name="Rogers Y.H."/>
            <person name="Rohde C."/>
            <person name="Rozas J."/>
            <person name="Rubenfield M.J."/>
            <person name="Ruiz A."/>
            <person name="Russo S."/>
            <person name="Salzberg S.L."/>
            <person name="Sanchez-Gracia A."/>
            <person name="Saranga D.J."/>
            <person name="Sato H."/>
            <person name="Schaeffer S.W."/>
            <person name="Schatz M.C."/>
            <person name="Schlenke T."/>
            <person name="Schwartz R."/>
            <person name="Segarra C."/>
            <person name="Singh R.S."/>
            <person name="Sirot L."/>
            <person name="Sirota M."/>
            <person name="Sisneros N.B."/>
            <person name="Smith C.D."/>
            <person name="Smith T.F."/>
            <person name="Spieth J."/>
            <person name="Stage D.E."/>
            <person name="Stark A."/>
            <person name="Stephan W."/>
            <person name="Strausberg R.L."/>
            <person name="Strempel S."/>
            <person name="Sturgill D."/>
            <person name="Sutton G."/>
            <person name="Sutton G.G."/>
            <person name="Tao W."/>
            <person name="Teichmann S."/>
            <person name="Tobari Y.N."/>
            <person name="Tomimura Y."/>
            <person name="Tsolas J.M."/>
            <person name="Valente V.L."/>
            <person name="Venter E."/>
            <person name="Venter J.C."/>
            <person name="Vicario S."/>
            <person name="Vieira F.G."/>
            <person name="Vilella A.J."/>
            <person name="Villasante A."/>
            <person name="Walenz B."/>
            <person name="Wang J."/>
            <person name="Wasserman M."/>
            <person name="Watts T."/>
            <person name="Wilson D."/>
            <person name="Wilson R.K."/>
            <person name="Wing R.A."/>
            <person name="Wolfner M.F."/>
            <person name="Wong A."/>
            <person name="Wong G.K."/>
            <person name="Wu C.I."/>
            <person name="Wu G."/>
            <person name="Yamamoto D."/>
            <person name="Yang H.P."/>
            <person name="Yang S.P."/>
            <person name="Yorke J.A."/>
            <person name="Yoshida K."/>
            <person name="Zdobnov E."/>
            <person name="Zhang P."/>
            <person name="Zhang Y."/>
            <person name="Zimin A.V."/>
            <person name="Baldwin J."/>
            <person name="Abdouelleil A."/>
            <person name="Abdulkadir J."/>
            <person name="Abebe A."/>
            <person name="Abera B."/>
            <person name="Abreu J."/>
            <person name="Acer S.C."/>
            <person name="Aftuck L."/>
            <person name="Alexander A."/>
            <person name="An P."/>
            <person name="Anderson E."/>
            <person name="Anderson S."/>
            <person name="Arachi H."/>
            <person name="Azer M."/>
            <person name="Bachantsang P."/>
            <person name="Barry A."/>
            <person name="Bayul T."/>
            <person name="Berlin A."/>
            <person name="Bessette D."/>
            <person name="Bloom T."/>
            <person name="Blye J."/>
            <person name="Boguslavskiy L."/>
            <person name="Bonnet C."/>
            <person name="Boukhgalter B."/>
            <person name="Bourzgui I."/>
            <person name="Brown A."/>
            <person name="Cahill P."/>
            <person name="Channer S."/>
            <person name="Cheshatsang Y."/>
            <person name="Chuda L."/>
            <person name="Citroen M."/>
            <person name="Collymore A."/>
            <person name="Cooke P."/>
            <person name="Costello M."/>
            <person name="D'Aco K."/>
            <person name="Daza R."/>
            <person name="De Haan G."/>
            <person name="DeGray S."/>
            <person name="DeMaso C."/>
            <person name="Dhargay N."/>
            <person name="Dooley K."/>
            <person name="Dooley E."/>
            <person name="Doricent M."/>
            <person name="Dorje P."/>
            <person name="Dorjee K."/>
            <person name="Dupes A."/>
            <person name="Elong R."/>
            <person name="Falk J."/>
            <person name="Farina A."/>
            <person name="Faro S."/>
            <person name="Ferguson D."/>
            <person name="Fisher S."/>
            <person name="Foley C.D."/>
            <person name="Franke A."/>
            <person name="Friedrich D."/>
            <person name="Gadbois L."/>
            <person name="Gearin G."/>
            <person name="Gearin C.R."/>
            <person name="Giannoukos G."/>
            <person name="Goode T."/>
            <person name="Graham J."/>
            <person name="Grandbois E."/>
            <person name="Grewal S."/>
            <person name="Gyaltsen K."/>
            <person name="Hafez N."/>
            <person name="Hagos B."/>
            <person name="Hall J."/>
            <person name="Henson C."/>
            <person name="Hollinger A."/>
            <person name="Honan T."/>
            <person name="Huard M.D."/>
            <person name="Hughes L."/>
            <person name="Hurhula B."/>
            <person name="Husby M.E."/>
            <person name="Kamat A."/>
            <person name="Kanga B."/>
            <person name="Kashin S."/>
            <person name="Khazanovich D."/>
            <person name="Kisner P."/>
            <person name="Lance K."/>
            <person name="Lara M."/>
            <person name="Lee W."/>
            <person name="Lennon N."/>
            <person name="Letendre F."/>
            <person name="LeVine R."/>
            <person name="Lipovsky A."/>
            <person name="Liu X."/>
            <person name="Liu J."/>
            <person name="Liu S."/>
            <person name="Lokyitsang T."/>
            <person name="Lokyitsang Y."/>
            <person name="Lubonja R."/>
            <person name="Lui A."/>
            <person name="MacDonald P."/>
            <person name="Magnisalis V."/>
            <person name="Maru K."/>
            <person name="Matthews C."/>
            <person name="McCusker W."/>
            <person name="McDonough S."/>
            <person name="Mehta T."/>
            <person name="Meldrim J."/>
            <person name="Meneus L."/>
            <person name="Mihai O."/>
            <person name="Mihalev A."/>
            <person name="Mihova T."/>
            <person name="Mittelman R."/>
            <person name="Mlenga V."/>
            <person name="Montmayeur A."/>
            <person name="Mulrain L."/>
            <person name="Navidi A."/>
            <person name="Naylor J."/>
            <person name="Negash T."/>
            <person name="Nguyen T."/>
            <person name="Nguyen N."/>
            <person name="Nicol R."/>
            <person name="Norbu C."/>
            <person name="Norbu N."/>
            <person name="Novod N."/>
            <person name="O'Neill B."/>
            <person name="Osman S."/>
            <person name="Markiewicz E."/>
            <person name="Oyono O.L."/>
            <person name="Patti C."/>
            <person name="Phunkhang P."/>
            <person name="Pierre F."/>
            <person name="Priest M."/>
            <person name="Raghuraman S."/>
            <person name="Rege F."/>
            <person name="Reyes R."/>
            <person name="Rise C."/>
            <person name="Rogov P."/>
            <person name="Ross K."/>
            <person name="Ryan E."/>
            <person name="Settipalli S."/>
            <person name="Shea T."/>
            <person name="Sherpa N."/>
            <person name="Shi L."/>
            <person name="Shih D."/>
            <person name="Sparrow T."/>
            <person name="Spaulding J."/>
            <person name="Stalker J."/>
            <person name="Stange-Thomann N."/>
            <person name="Stavropoulos S."/>
            <person name="Stone C."/>
            <person name="Strader C."/>
            <person name="Tesfaye S."/>
            <person name="Thomson T."/>
            <person name="Thoulutsang Y."/>
            <person name="Thoulutsang D."/>
            <person name="Topham K."/>
            <person name="Topping I."/>
            <person name="Tsamla T."/>
            <person name="Vassiliev H."/>
            <person name="Vo A."/>
            <person name="Wangchuk T."/>
            <person name="Wangdi T."/>
            <person name="Weiand M."/>
            <person name="Wilkinson J."/>
            <person name="Wilson A."/>
            <person name="Yadav S."/>
            <person name="Young G."/>
            <person name="Yu Q."/>
            <person name="Zembek L."/>
            <person name="Zhong D."/>
            <person name="Zimmer A."/>
            <person name="Zwirko Z."/>
            <person name="Jaffe D.B."/>
            <person name="Alvarez P."/>
            <person name="Brockman W."/>
            <person name="Butler J."/>
            <person name="Chin C."/>
            <person name="Gnerre S."/>
            <person name="Grabherr M."/>
            <person name="Kleber M."/>
            <person name="Mauceli E."/>
            <person name="MacCallum I."/>
        </authorList>
    </citation>
    <scope>NUCLEOTIDE SEQUENCE [LARGE SCALE GENOMIC DNA]</scope>
    <source>
        <strain evidence="3">Rob3c / Tucson 14021-0248.25</strain>
    </source>
</reference>
<evidence type="ECO:0000313" key="2">
    <source>
        <dbReference type="EMBL" id="EDW52690.1"/>
    </source>
</evidence>
<evidence type="ECO:0000313" key="3">
    <source>
        <dbReference type="Proteomes" id="UP000001292"/>
    </source>
</evidence>
<keyword evidence="3" id="KW-1185">Reference proteome</keyword>
<dbReference type="PhylomeDB" id="B4IKT9"/>
<dbReference type="HOGENOM" id="CLU_1020375_0_0_1"/>
<dbReference type="STRING" id="7238.B4IKT9"/>
<dbReference type="Gene3D" id="3.30.420.10">
    <property type="entry name" value="Ribonuclease H-like superfamily/Ribonuclease H"/>
    <property type="match status" value="1"/>
</dbReference>
<dbReference type="GO" id="GO:0003676">
    <property type="term" value="F:nucleic acid binding"/>
    <property type="evidence" value="ECO:0007669"/>
    <property type="project" value="InterPro"/>
</dbReference>
<feature type="region of interest" description="Disordered" evidence="1">
    <location>
        <begin position="49"/>
        <end position="80"/>
    </location>
</feature>
<dbReference type="InterPro" id="IPR036397">
    <property type="entry name" value="RNaseH_sf"/>
</dbReference>
<dbReference type="Proteomes" id="UP000001292">
    <property type="component" value="Unassembled WGS sequence"/>
</dbReference>
<sequence length="273" mass="30092">MRVVSHHSLLSLGIDDNSCAKIITSDHKLSFWLGDISVCGLKKAKAIKAGTRRVETPRNPPVSAEKEKPNKLSESNEDLAEDKDLDATVIEMGDQTLISSQELGMELDLLSGKKALTAERTTKENPTERANRTVKTKIAQFTGGDQRTWEENWPELQLAVNTSVAETTGYSPAFITQGRESMLPLFDEQTTGTGRCTETPAENAEKLKEIFELVRRNMESAAQDQATRYNLRRRPWKPKVGTELAKEHHLSKAAKGYAKPGHAGAGGPGDFEC</sequence>
<dbReference type="AlphaFoldDB" id="B4IKT9"/>
<accession>B4IKT9</accession>
<proteinExistence type="predicted"/>
<feature type="region of interest" description="Disordered" evidence="1">
    <location>
        <begin position="251"/>
        <end position="273"/>
    </location>
</feature>
<name>B4IKT9_DROSE</name>
<protein>
    <submittedName>
        <fullName evidence="2">GM22496</fullName>
    </submittedName>
</protein>
<feature type="compositionally biased region" description="Gly residues" evidence="1">
    <location>
        <begin position="263"/>
        <end position="273"/>
    </location>
</feature>
<gene>
    <name evidence="2" type="primary">Dsec\GM22496</name>
    <name evidence="2" type="ORF">Dsec_GM22496</name>
</gene>
<feature type="compositionally biased region" description="Low complexity" evidence="1">
    <location>
        <begin position="253"/>
        <end position="262"/>
    </location>
</feature>
<dbReference type="EMBL" id="CH480856">
    <property type="protein sequence ID" value="EDW52690.1"/>
    <property type="molecule type" value="Genomic_DNA"/>
</dbReference>